<dbReference type="InterPro" id="IPR050706">
    <property type="entry name" value="Cyclic-di-GMP_PDE-like"/>
</dbReference>
<dbReference type="InterPro" id="IPR000700">
    <property type="entry name" value="PAS-assoc_C"/>
</dbReference>
<dbReference type="SMART" id="SM00062">
    <property type="entry name" value="PBPb"/>
    <property type="match status" value="1"/>
</dbReference>
<feature type="domain" description="EAL" evidence="2">
    <location>
        <begin position="774"/>
        <end position="1028"/>
    </location>
</feature>
<dbReference type="InterPro" id="IPR029787">
    <property type="entry name" value="Nucleotide_cyclase"/>
</dbReference>
<feature type="domain" description="PAC" evidence="1">
    <location>
        <begin position="532"/>
        <end position="584"/>
    </location>
</feature>
<dbReference type="Gene3D" id="3.30.450.20">
    <property type="entry name" value="PAS domain"/>
    <property type="match status" value="1"/>
</dbReference>
<dbReference type="SMART" id="SM00267">
    <property type="entry name" value="GGDEF"/>
    <property type="match status" value="1"/>
</dbReference>
<comment type="caution">
    <text evidence="4">The sequence shown here is derived from an EMBL/GenBank/DDBJ whole genome shotgun (WGS) entry which is preliminary data.</text>
</comment>
<dbReference type="eggNOG" id="COG5001">
    <property type="taxonomic scope" value="Bacteria"/>
</dbReference>
<dbReference type="InterPro" id="IPR001633">
    <property type="entry name" value="EAL_dom"/>
</dbReference>
<organism evidence="4 5">
    <name type="scientific">Methyloglobulus morosus KoM1</name>
    <dbReference type="NCBI Taxonomy" id="1116472"/>
    <lineage>
        <taxon>Bacteria</taxon>
        <taxon>Pseudomonadati</taxon>
        <taxon>Pseudomonadota</taxon>
        <taxon>Gammaproteobacteria</taxon>
        <taxon>Methylococcales</taxon>
        <taxon>Methylococcaceae</taxon>
        <taxon>Methyloglobulus</taxon>
    </lineage>
</organism>
<dbReference type="InterPro" id="IPR043128">
    <property type="entry name" value="Rev_trsase/Diguanyl_cyclase"/>
</dbReference>
<dbReference type="Pfam" id="PF00497">
    <property type="entry name" value="SBP_bac_3"/>
    <property type="match status" value="1"/>
</dbReference>
<evidence type="ECO:0000259" key="1">
    <source>
        <dbReference type="PROSITE" id="PS50113"/>
    </source>
</evidence>
<feature type="domain" description="GGDEF" evidence="3">
    <location>
        <begin position="616"/>
        <end position="746"/>
    </location>
</feature>
<dbReference type="PANTHER" id="PTHR33121:SF70">
    <property type="entry name" value="SIGNALING PROTEIN YKOW"/>
    <property type="match status" value="1"/>
</dbReference>
<dbReference type="InterPro" id="IPR001638">
    <property type="entry name" value="Solute-binding_3/MltF_N"/>
</dbReference>
<dbReference type="CDD" id="cd01948">
    <property type="entry name" value="EAL"/>
    <property type="match status" value="1"/>
</dbReference>
<dbReference type="InterPro" id="IPR000160">
    <property type="entry name" value="GGDEF_dom"/>
</dbReference>
<dbReference type="Pfam" id="PF00990">
    <property type="entry name" value="GGDEF"/>
    <property type="match status" value="1"/>
</dbReference>
<evidence type="ECO:0000259" key="3">
    <source>
        <dbReference type="PROSITE" id="PS50887"/>
    </source>
</evidence>
<dbReference type="Gene3D" id="3.30.70.270">
    <property type="match status" value="1"/>
</dbReference>
<dbReference type="SUPFAM" id="SSF55073">
    <property type="entry name" value="Nucleotide cyclase"/>
    <property type="match status" value="1"/>
</dbReference>
<dbReference type="AlphaFoldDB" id="V5BL21"/>
<dbReference type="SUPFAM" id="SSF53850">
    <property type="entry name" value="Periplasmic binding protein-like II"/>
    <property type="match status" value="1"/>
</dbReference>
<dbReference type="STRING" id="1116472.MGMO_7c00340"/>
<dbReference type="CDD" id="cd01007">
    <property type="entry name" value="PBP2_BvgS_HisK_like"/>
    <property type="match status" value="1"/>
</dbReference>
<keyword evidence="5" id="KW-1185">Reference proteome</keyword>
<dbReference type="Gene3D" id="3.20.20.450">
    <property type="entry name" value="EAL domain"/>
    <property type="match status" value="1"/>
</dbReference>
<dbReference type="GO" id="GO:0071111">
    <property type="term" value="F:cyclic-guanylate-specific phosphodiesterase activity"/>
    <property type="evidence" value="ECO:0007669"/>
    <property type="project" value="InterPro"/>
</dbReference>
<dbReference type="SUPFAM" id="SSF141868">
    <property type="entry name" value="EAL domain-like"/>
    <property type="match status" value="1"/>
</dbReference>
<proteinExistence type="predicted"/>
<evidence type="ECO:0000313" key="5">
    <source>
        <dbReference type="Proteomes" id="UP000017842"/>
    </source>
</evidence>
<dbReference type="RefSeq" id="WP_023493087.1">
    <property type="nucleotide sequence ID" value="NZ_AYLO01000007.1"/>
</dbReference>
<reference evidence="4 5" key="1">
    <citation type="journal article" date="2013" name="Genome Announc.">
        <title>Draft Genome Sequence of the Methanotrophic Gammaproteobacterium Methyloglobulus morosus DSM 22980 Strain KoM1.</title>
        <authorList>
            <person name="Poehlein A."/>
            <person name="Deutzmann J.S."/>
            <person name="Daniel R."/>
            <person name="Simeonova D.D."/>
        </authorList>
    </citation>
    <scope>NUCLEOTIDE SEQUENCE [LARGE SCALE GENOMIC DNA]</scope>
    <source>
        <strain evidence="4 5">KoM1</strain>
    </source>
</reference>
<dbReference type="OrthoDB" id="9816034at2"/>
<dbReference type="Pfam" id="PF13426">
    <property type="entry name" value="PAS_9"/>
    <property type="match status" value="1"/>
</dbReference>
<dbReference type="CDD" id="cd00130">
    <property type="entry name" value="PAS"/>
    <property type="match status" value="1"/>
</dbReference>
<dbReference type="InterPro" id="IPR001610">
    <property type="entry name" value="PAC"/>
</dbReference>
<dbReference type="Pfam" id="PF00563">
    <property type="entry name" value="EAL"/>
    <property type="match status" value="1"/>
</dbReference>
<gene>
    <name evidence="4" type="ORF">MGMO_7c00340</name>
</gene>
<dbReference type="SUPFAM" id="SSF55785">
    <property type="entry name" value="PYP-like sensor domain (PAS domain)"/>
    <property type="match status" value="1"/>
</dbReference>
<protein>
    <submittedName>
        <fullName evidence="4">Diguanylate cyclase with PAS/PAC sensor</fullName>
    </submittedName>
</protein>
<dbReference type="Proteomes" id="UP000017842">
    <property type="component" value="Unassembled WGS sequence"/>
</dbReference>
<dbReference type="PROSITE" id="PS50883">
    <property type="entry name" value="EAL"/>
    <property type="match status" value="1"/>
</dbReference>
<dbReference type="InterPro" id="IPR035919">
    <property type="entry name" value="EAL_sf"/>
</dbReference>
<evidence type="ECO:0000259" key="2">
    <source>
        <dbReference type="PROSITE" id="PS50883"/>
    </source>
</evidence>
<dbReference type="SMART" id="SM00086">
    <property type="entry name" value="PAC"/>
    <property type="match status" value="1"/>
</dbReference>
<dbReference type="PROSITE" id="PS50887">
    <property type="entry name" value="GGDEF"/>
    <property type="match status" value="1"/>
</dbReference>
<dbReference type="eggNOG" id="COG0834">
    <property type="taxonomic scope" value="Bacteria"/>
</dbReference>
<evidence type="ECO:0000313" key="4">
    <source>
        <dbReference type="EMBL" id="ESS74015.1"/>
    </source>
</evidence>
<dbReference type="InterPro" id="IPR000014">
    <property type="entry name" value="PAS"/>
</dbReference>
<dbReference type="PANTHER" id="PTHR33121">
    <property type="entry name" value="CYCLIC DI-GMP PHOSPHODIESTERASE PDEF"/>
    <property type="match status" value="1"/>
</dbReference>
<dbReference type="InterPro" id="IPR035965">
    <property type="entry name" value="PAS-like_dom_sf"/>
</dbReference>
<dbReference type="NCBIfam" id="TIGR00229">
    <property type="entry name" value="sensory_box"/>
    <property type="match status" value="1"/>
</dbReference>
<dbReference type="SMART" id="SM00052">
    <property type="entry name" value="EAL"/>
    <property type="match status" value="1"/>
</dbReference>
<dbReference type="PROSITE" id="PS50113">
    <property type="entry name" value="PAC"/>
    <property type="match status" value="1"/>
</dbReference>
<sequence>MILSYNIINRVSVGILRGRRCRAQPTKTSVVPCASSRTGQPISCYKPYPQLLDKNFAPYLIAFLFLVFAEVANGANEFKEVFPKQNHSAESVLQLTQEEQAWLIKHNTIRIAYDGSLPPYSFINDQGKIDGIAFEIMALLSKRLGINFTIYPNSDWGGLYKAGAKRKVDVIATMVNRAGRAEWFSFTRPYLTKSLVIVTKQDNPSINNRSDLAGKKVALVKGYQYGEQLESEFPSAKRIKVKSMLDSLNEVDKGRADAAILFLGTANYLQTKHQLNQLKIAAFYERNSANESIAVRKDWPILREIMQKGLDSLTEEEVQKIFAKWVVQGGVASTTEATIKKVPEKAQLSAQPIIKKVIEIEQQPPHTSIQKVVPKLTERSNETDKLTGAFLTILALLVLWFVIIRKQNKKKQHAKSDMLAPATHLASKQSPSVEIKDDQKNTQSQFEAVISPTIGQLGSTQQALPEFITHGTLRYELDSEGRFIDVSSEITDLLGYDKVDFMENYRRYLTDNPINQHLEGFVEAFMQGQPNNIYELEIIDADQDRHWLEVSGSPIYDGQGHCIGVEGTMRDITALRPGSILSATSPDYTGAVGNYPPQTLEGHLRLAIHTADERQQPLAVICMSLERLRLLDGNPLGFPNDEVCKQANKRLHTILRDTDTVHVLEANKYALILPETGEFAASLIVDKIRKTLQVPYLVDVQMIALDAKLGIAIYPDHGLEPESLIAKAELLSHGSVSENPVIGLPMGYGTAEDDSLKLQQDLVLALDECKVSLRASSPHNINALHRHSQFAVYYQGRHTLDDNTIKGFEGLIRWQHPELGLLLPAEFVNLVKDIGMFDVMTYWIIQQVSFQSLSWEEAGIRPKLMAINLSDLTSKQAVEVSRMANIVRETGAKTEWLVFSVPESEIATDPDSVMAVIDRLVEEGFAVAIDNFGTESSILPLLKTIPAQIIEIDPEFIRNLPDNAEDAAVVAYSVALLHDLGKTVIAKGIETGRQRDYLKTCGCDLIQGYLLSMPLPAKEAKALIEKPTDFA</sequence>
<name>V5BL21_9GAMM</name>
<dbReference type="Gene3D" id="3.40.190.10">
    <property type="entry name" value="Periplasmic binding protein-like II"/>
    <property type="match status" value="2"/>
</dbReference>
<accession>V5BL21</accession>
<dbReference type="EMBL" id="AYLO01000007">
    <property type="protein sequence ID" value="ESS74015.1"/>
    <property type="molecule type" value="Genomic_DNA"/>
</dbReference>